<dbReference type="Pfam" id="PF00107">
    <property type="entry name" value="ADH_zinc_N"/>
    <property type="match status" value="1"/>
</dbReference>
<feature type="compositionally biased region" description="Acidic residues" evidence="9">
    <location>
        <begin position="385"/>
        <end position="402"/>
    </location>
</feature>
<keyword evidence="4 7" id="KW-0862">Zinc</keyword>
<gene>
    <name evidence="11" type="ORF">BJX67DRAFT_373555</name>
</gene>
<dbReference type="SUPFAM" id="SSF51735">
    <property type="entry name" value="NAD(P)-binding Rossmann-fold domains"/>
    <property type="match status" value="1"/>
</dbReference>
<dbReference type="InterPro" id="IPR021622">
    <property type="entry name" value="Afadin/alpha-actinin-bd"/>
</dbReference>
<dbReference type="EMBL" id="JBFXLQ010000036">
    <property type="protein sequence ID" value="KAL2864919.1"/>
    <property type="molecule type" value="Genomic_DNA"/>
</dbReference>
<evidence type="ECO:0000256" key="8">
    <source>
        <dbReference type="SAM" id="Coils"/>
    </source>
</evidence>
<dbReference type="InterPro" id="IPR002328">
    <property type="entry name" value="ADH_Zn_CS"/>
</dbReference>
<feature type="compositionally biased region" description="Basic and acidic residues" evidence="9">
    <location>
        <begin position="366"/>
        <end position="378"/>
    </location>
</feature>
<keyword evidence="12" id="KW-1185">Reference proteome</keyword>
<dbReference type="InterPro" id="IPR020843">
    <property type="entry name" value="ER"/>
</dbReference>
<feature type="compositionally biased region" description="Pro residues" evidence="9">
    <location>
        <begin position="411"/>
        <end position="421"/>
    </location>
</feature>
<evidence type="ECO:0000256" key="6">
    <source>
        <dbReference type="ARBA" id="ARBA00023054"/>
    </source>
</evidence>
<feature type="region of interest" description="Disordered" evidence="9">
    <location>
        <begin position="239"/>
        <end position="262"/>
    </location>
</feature>
<dbReference type="GeneID" id="98146483"/>
<comment type="similarity">
    <text evidence="7">Belongs to the zinc-containing alcohol dehydrogenase family.</text>
</comment>
<feature type="compositionally biased region" description="Basic and acidic residues" evidence="9">
    <location>
        <begin position="440"/>
        <end position="459"/>
    </location>
</feature>
<feature type="domain" description="Enoyl reductase (ER)" evidence="10">
    <location>
        <begin position="559"/>
        <end position="920"/>
    </location>
</feature>
<comment type="cofactor">
    <cofactor evidence="1 7">
        <name>Zn(2+)</name>
        <dbReference type="ChEBI" id="CHEBI:29105"/>
    </cofactor>
</comment>
<feature type="compositionally biased region" description="Basic and acidic residues" evidence="9">
    <location>
        <begin position="507"/>
        <end position="522"/>
    </location>
</feature>
<dbReference type="PROSITE" id="PS00059">
    <property type="entry name" value="ADH_ZINC"/>
    <property type="match status" value="1"/>
</dbReference>
<protein>
    <submittedName>
        <fullName evidence="11">Afadin and alpha-actinin-binding-domain-containing protein</fullName>
    </submittedName>
</protein>
<dbReference type="Pfam" id="PF08240">
    <property type="entry name" value="ADH_N"/>
    <property type="match status" value="1"/>
</dbReference>
<evidence type="ECO:0000256" key="5">
    <source>
        <dbReference type="ARBA" id="ARBA00023002"/>
    </source>
</evidence>
<reference evidence="11 12" key="1">
    <citation type="submission" date="2024-07" db="EMBL/GenBank/DDBJ databases">
        <title>Section-level genome sequencing and comparative genomics of Aspergillus sections Usti and Cavernicolus.</title>
        <authorList>
            <consortium name="Lawrence Berkeley National Laboratory"/>
            <person name="Nybo J.L."/>
            <person name="Vesth T.C."/>
            <person name="Theobald S."/>
            <person name="Frisvad J.C."/>
            <person name="Larsen T.O."/>
            <person name="Kjaerboelling I."/>
            <person name="Rothschild-Mancinelli K."/>
            <person name="Lyhne E.K."/>
            <person name="Kogle M.E."/>
            <person name="Barry K."/>
            <person name="Clum A."/>
            <person name="Na H."/>
            <person name="Ledsgaard L."/>
            <person name="Lin J."/>
            <person name="Lipzen A."/>
            <person name="Kuo A."/>
            <person name="Riley R."/>
            <person name="Mondo S."/>
            <person name="Labutti K."/>
            <person name="Haridas S."/>
            <person name="Pangalinan J."/>
            <person name="Salamov A.A."/>
            <person name="Simmons B.A."/>
            <person name="Magnuson J.K."/>
            <person name="Chen J."/>
            <person name="Drula E."/>
            <person name="Henrissat B."/>
            <person name="Wiebenga A."/>
            <person name="Lubbers R.J."/>
            <person name="Gomes A.C."/>
            <person name="Macurrencykelacurrency M.R."/>
            <person name="Stajich J."/>
            <person name="Grigoriev I.V."/>
            <person name="Mortensen U.H."/>
            <person name="De Vries R.P."/>
            <person name="Baker S.E."/>
            <person name="Andersen M.R."/>
        </authorList>
    </citation>
    <scope>NUCLEOTIDE SEQUENCE [LARGE SCALE GENOMIC DNA]</scope>
    <source>
        <strain evidence="11 12">CBS 449.75</strain>
    </source>
</reference>
<feature type="coiled-coil region" evidence="8">
    <location>
        <begin position="110"/>
        <end position="137"/>
    </location>
</feature>
<dbReference type="Gene3D" id="3.90.180.10">
    <property type="entry name" value="Medium-chain alcohol dehydrogenases, catalytic domain"/>
    <property type="match status" value="1"/>
</dbReference>
<name>A0ABR4LK62_9EURO</name>
<dbReference type="InterPro" id="IPR013149">
    <property type="entry name" value="ADH-like_C"/>
</dbReference>
<dbReference type="Proteomes" id="UP001610432">
    <property type="component" value="Unassembled WGS sequence"/>
</dbReference>
<dbReference type="InterPro" id="IPR036291">
    <property type="entry name" value="NAD(P)-bd_dom_sf"/>
</dbReference>
<dbReference type="InterPro" id="IPR011032">
    <property type="entry name" value="GroES-like_sf"/>
</dbReference>
<evidence type="ECO:0000313" key="11">
    <source>
        <dbReference type="EMBL" id="KAL2864919.1"/>
    </source>
</evidence>
<evidence type="ECO:0000256" key="7">
    <source>
        <dbReference type="RuleBase" id="RU361277"/>
    </source>
</evidence>
<evidence type="ECO:0000256" key="9">
    <source>
        <dbReference type="SAM" id="MobiDB-lite"/>
    </source>
</evidence>
<evidence type="ECO:0000313" key="12">
    <source>
        <dbReference type="Proteomes" id="UP001610432"/>
    </source>
</evidence>
<feature type="region of interest" description="Disordered" evidence="9">
    <location>
        <begin position="366"/>
        <end position="528"/>
    </location>
</feature>
<evidence type="ECO:0000256" key="2">
    <source>
        <dbReference type="ARBA" id="ARBA00009291"/>
    </source>
</evidence>
<dbReference type="Gene3D" id="3.40.50.720">
    <property type="entry name" value="NAD(P)-binding Rossmann-like Domain"/>
    <property type="match status" value="1"/>
</dbReference>
<comment type="similarity">
    <text evidence="2">Belongs to the ADIP family.</text>
</comment>
<evidence type="ECO:0000256" key="3">
    <source>
        <dbReference type="ARBA" id="ARBA00022723"/>
    </source>
</evidence>
<comment type="caution">
    <text evidence="11">The sequence shown here is derived from an EMBL/GenBank/DDBJ whole genome shotgun (WGS) entry which is preliminary data.</text>
</comment>
<dbReference type="RefSeq" id="XP_070883898.1">
    <property type="nucleotide sequence ID" value="XM_071031411.1"/>
</dbReference>
<keyword evidence="5" id="KW-0560">Oxidoreductase</keyword>
<organism evidence="11 12">
    <name type="scientific">Aspergillus lucknowensis</name>
    <dbReference type="NCBI Taxonomy" id="176173"/>
    <lineage>
        <taxon>Eukaryota</taxon>
        <taxon>Fungi</taxon>
        <taxon>Dikarya</taxon>
        <taxon>Ascomycota</taxon>
        <taxon>Pezizomycotina</taxon>
        <taxon>Eurotiomycetes</taxon>
        <taxon>Eurotiomycetidae</taxon>
        <taxon>Eurotiales</taxon>
        <taxon>Aspergillaceae</taxon>
        <taxon>Aspergillus</taxon>
        <taxon>Aspergillus subgen. Nidulantes</taxon>
    </lineage>
</organism>
<dbReference type="PANTHER" id="PTHR42683">
    <property type="entry name" value="ALDEHYDE REDUCTASE"/>
    <property type="match status" value="1"/>
</dbReference>
<dbReference type="InterPro" id="IPR013154">
    <property type="entry name" value="ADH-like_N"/>
</dbReference>
<sequence length="929" mass="101551">MEPKGDLHAASTYINNVLLARGLVKSGRPINFANPESEEGGVTTTMARIINLVNDLVSRRDREAEHRENLATTIRTLRAEDSYKTVEITSELSRSLALAEAQERALKSNISGAEATIRGLKDQVQRMKTTVQQVRSQCANDIRKRDLELQKLKAHLADRQRGKREGLGVTTININPAASQSSRTRYFSGGEGVHDPGYSLKQETNEFLTQLCQTLSDENDSLILLARNTVHTLKELQGLSSGEDTGAGKGYSHGTGSMLTQRPTHGVPAVASLPASCEELSGEMDQVLLHLRTLLTNPSFVPLEEVEARDEEIGRLREGWEKMESRWRQAVTMMDGWHKRIAHGGDSVRAEELRMGLKLDVQIESRSSRVRDGDRDVAMHSPIFEDQEEEENEYDEVDEMEELTSSQEAVEPPPEQHPQPSPSRALKERSDNVVSAGRPSRKEVALSEKSCESPRNPRPEDDDTMPIKAHQSDAVTRRPSRKRVEPKGPRPAPSRMSVHQKLAAAESEARAAEQARREQESRKRSRGVKALIPSLSPSCVFQQLKMPDTYAGWVAHDPKNPLIYESFTPKPFEETDIEVQISHCGICGSDVHTIRSGWAPADYPCVVGHEIVGTAIRVGSKVRPSPDGHLIKVGDRVGSKVRPSPDGHLIKVGDRVGIGAQCSSCLRPDCEACSDNEESYCPKIVGTYNSRFPDGSKAYGGYANRWRGPGHFVFAIPGDLGSAEAAPLLCGGVTVFAPLRRFGAGPGKKVGIVGIGGLGHMGILFARALGSDSVVAISRSSAKKADATGPGGLGADSFIATGEDKNWARKYSRSLDLIICTVSGENMPLSGYLRLLKRNGVFVQVGAPEEPLPALRAFSLIQKGVKVTGSNIGSPEDIRAMLKLAAEKGVKPWVQTRPMQEVNLALEEMHEGKARYRYVLENSGKVGKL</sequence>
<keyword evidence="6 8" id="KW-0175">Coiled coil</keyword>
<evidence type="ECO:0000256" key="1">
    <source>
        <dbReference type="ARBA" id="ARBA00001947"/>
    </source>
</evidence>
<accession>A0ABR4LK62</accession>
<dbReference type="SUPFAM" id="SSF50129">
    <property type="entry name" value="GroES-like"/>
    <property type="match status" value="1"/>
</dbReference>
<dbReference type="CDD" id="cd05283">
    <property type="entry name" value="CAD1"/>
    <property type="match status" value="1"/>
</dbReference>
<dbReference type="SMART" id="SM00829">
    <property type="entry name" value="PKS_ER"/>
    <property type="match status" value="1"/>
</dbReference>
<evidence type="ECO:0000256" key="4">
    <source>
        <dbReference type="ARBA" id="ARBA00022833"/>
    </source>
</evidence>
<evidence type="ECO:0000259" key="10">
    <source>
        <dbReference type="SMART" id="SM00829"/>
    </source>
</evidence>
<dbReference type="InterPro" id="IPR047109">
    <property type="entry name" value="CAD-like"/>
</dbReference>
<dbReference type="Pfam" id="PF11559">
    <property type="entry name" value="ADIP"/>
    <property type="match status" value="1"/>
</dbReference>
<keyword evidence="3 7" id="KW-0479">Metal-binding</keyword>
<proteinExistence type="inferred from homology"/>